<dbReference type="InterPro" id="IPR013094">
    <property type="entry name" value="AB_hydrolase_3"/>
</dbReference>
<evidence type="ECO:0000259" key="5">
    <source>
        <dbReference type="Pfam" id="PF07859"/>
    </source>
</evidence>
<dbReference type="GO" id="GO:0016787">
    <property type="term" value="F:hydrolase activity"/>
    <property type="evidence" value="ECO:0007669"/>
    <property type="project" value="UniProtKB-KW"/>
</dbReference>
<sequence length="421" mass="46186">MPFAFRHQPLHSIYLVGNILILLLVRLPLWTLANLIPSWRPRPSWSLGRVLIVSGYRAFLDIMYSTTLMGSESLEKAALSAQSLGFVWVEAAPDFVLGEIREIADANSVEACRTGGFWYGPTASGEAGRKASPGEKVIYHLHGGGYMSSVHPSNLSMITCFKGFLEFFPHNPRIFTVEYQISSAPPFSASNPFPAALIDAVAGYRYLVETLGFLPSNVIISGDSAGGHLAFVLARYLAIHELPNLPVPGGLLLLSPTVDWAVTHVGPNSSMWKNTRSDFVHAIFTSEYSKNALLGTLPSSSAATSPWISPASLQLKVTPGMYAGLPKTCIVAGGAEMTLDPMRTLRDRMQEDMGTRDVTYIETPDATHDFFTASWHEPERTNTLREVADWVGSFLLLKNSSTGGLFLGMRLRLPVIKRLRR</sequence>
<keyword evidence="7" id="KW-1185">Reference proteome</keyword>
<organism evidence="6 7">
    <name type="scientific">Sparassis crispa</name>
    <dbReference type="NCBI Taxonomy" id="139825"/>
    <lineage>
        <taxon>Eukaryota</taxon>
        <taxon>Fungi</taxon>
        <taxon>Dikarya</taxon>
        <taxon>Basidiomycota</taxon>
        <taxon>Agaricomycotina</taxon>
        <taxon>Agaricomycetes</taxon>
        <taxon>Polyporales</taxon>
        <taxon>Sparassidaceae</taxon>
        <taxon>Sparassis</taxon>
    </lineage>
</organism>
<dbReference type="AlphaFoldDB" id="A0A401G9Y6"/>
<evidence type="ECO:0000256" key="2">
    <source>
        <dbReference type="ARBA" id="ARBA00022801"/>
    </source>
</evidence>
<proteinExistence type="inferred from homology"/>
<dbReference type="EMBL" id="BFAD01000002">
    <property type="protein sequence ID" value="GBE78982.1"/>
    <property type="molecule type" value="Genomic_DNA"/>
</dbReference>
<evidence type="ECO:0000256" key="4">
    <source>
        <dbReference type="SAM" id="Phobius"/>
    </source>
</evidence>
<dbReference type="STRING" id="139825.A0A401G9Y6"/>
<dbReference type="OrthoDB" id="2152029at2759"/>
<dbReference type="GeneID" id="38775899"/>
<feature type="active site" evidence="3">
    <location>
        <position position="224"/>
    </location>
</feature>
<dbReference type="InterPro" id="IPR029058">
    <property type="entry name" value="AB_hydrolase_fold"/>
</dbReference>
<dbReference type="Gene3D" id="3.40.50.1820">
    <property type="entry name" value="alpha/beta hydrolase"/>
    <property type="match status" value="1"/>
</dbReference>
<dbReference type="PANTHER" id="PTHR48081">
    <property type="entry name" value="AB HYDROLASE SUPERFAMILY PROTEIN C4A8.06C"/>
    <property type="match status" value="1"/>
</dbReference>
<dbReference type="SUPFAM" id="SSF53474">
    <property type="entry name" value="alpha/beta-Hydrolases"/>
    <property type="match status" value="1"/>
</dbReference>
<dbReference type="RefSeq" id="XP_027609895.1">
    <property type="nucleotide sequence ID" value="XM_027754094.1"/>
</dbReference>
<dbReference type="PROSITE" id="PS01174">
    <property type="entry name" value="LIPASE_GDXG_SER"/>
    <property type="match status" value="1"/>
</dbReference>
<dbReference type="Pfam" id="PF07859">
    <property type="entry name" value="Abhydrolase_3"/>
    <property type="match status" value="1"/>
</dbReference>
<reference evidence="6 7" key="1">
    <citation type="journal article" date="2018" name="Sci. Rep.">
        <title>Genome sequence of the cauliflower mushroom Sparassis crispa (Hanabiratake) and its association with beneficial usage.</title>
        <authorList>
            <person name="Kiyama R."/>
            <person name="Furutani Y."/>
            <person name="Kawaguchi K."/>
            <person name="Nakanishi T."/>
        </authorList>
    </citation>
    <scope>NUCLEOTIDE SEQUENCE [LARGE SCALE GENOMIC DNA]</scope>
</reference>
<comment type="caution">
    <text evidence="6">The sequence shown here is derived from an EMBL/GenBank/DDBJ whole genome shotgun (WGS) entry which is preliminary data.</text>
</comment>
<keyword evidence="4" id="KW-1133">Transmembrane helix</keyword>
<evidence type="ECO:0000256" key="3">
    <source>
        <dbReference type="PROSITE-ProRule" id="PRU10038"/>
    </source>
</evidence>
<evidence type="ECO:0000313" key="7">
    <source>
        <dbReference type="Proteomes" id="UP000287166"/>
    </source>
</evidence>
<feature type="domain" description="Alpha/beta hydrolase fold-3" evidence="5">
    <location>
        <begin position="140"/>
        <end position="371"/>
    </location>
</feature>
<comment type="similarity">
    <text evidence="1">Belongs to the 'GDXG' lipolytic enzyme family.</text>
</comment>
<accession>A0A401G9Y6</accession>
<dbReference type="InParanoid" id="A0A401G9Y6"/>
<dbReference type="InterPro" id="IPR050300">
    <property type="entry name" value="GDXG_lipolytic_enzyme"/>
</dbReference>
<name>A0A401G9Y6_9APHY</name>
<dbReference type="Proteomes" id="UP000287166">
    <property type="component" value="Unassembled WGS sequence"/>
</dbReference>
<protein>
    <submittedName>
        <fullName evidence="6">Alpha/beta-hydrolase</fullName>
    </submittedName>
</protein>
<keyword evidence="4" id="KW-0472">Membrane</keyword>
<evidence type="ECO:0000256" key="1">
    <source>
        <dbReference type="ARBA" id="ARBA00010515"/>
    </source>
</evidence>
<gene>
    <name evidence="6" type="ORF">SCP_0201790</name>
</gene>
<dbReference type="PANTHER" id="PTHR48081:SF26">
    <property type="entry name" value="ALPHA_BETA HYDROLASE FOLD-3 DOMAIN-CONTAINING PROTEIN"/>
    <property type="match status" value="1"/>
</dbReference>
<feature type="transmembrane region" description="Helical" evidence="4">
    <location>
        <begin position="12"/>
        <end position="33"/>
    </location>
</feature>
<dbReference type="InterPro" id="IPR033140">
    <property type="entry name" value="Lipase_GDXG_put_SER_AS"/>
</dbReference>
<keyword evidence="2 6" id="KW-0378">Hydrolase</keyword>
<evidence type="ECO:0000313" key="6">
    <source>
        <dbReference type="EMBL" id="GBE78982.1"/>
    </source>
</evidence>
<keyword evidence="4" id="KW-0812">Transmembrane</keyword>